<dbReference type="STRING" id="1886670.PTI45_03406"/>
<dbReference type="InterPro" id="IPR006145">
    <property type="entry name" value="PsdUridine_synth_RsuA/RluA"/>
</dbReference>
<evidence type="ECO:0000259" key="5">
    <source>
        <dbReference type="Pfam" id="PF00849"/>
    </source>
</evidence>
<dbReference type="InterPro" id="IPR050188">
    <property type="entry name" value="RluA_PseudoU_synthase"/>
</dbReference>
<name>A0A1E3L104_9BACL</name>
<evidence type="ECO:0000313" key="7">
    <source>
        <dbReference type="Proteomes" id="UP000094578"/>
    </source>
</evidence>
<comment type="catalytic activity">
    <reaction evidence="1">
        <text>a uridine in RNA = a pseudouridine in RNA</text>
        <dbReference type="Rhea" id="RHEA:48348"/>
        <dbReference type="Rhea" id="RHEA-COMP:12068"/>
        <dbReference type="Rhea" id="RHEA-COMP:12069"/>
        <dbReference type="ChEBI" id="CHEBI:65314"/>
        <dbReference type="ChEBI" id="CHEBI:65315"/>
    </reaction>
</comment>
<sequence length="256" mass="28455">MEPHSNTKGRAPIPVLYEDNHIIGVVKPVNIPSQEDPTGDPDMLTLIKEDLKERYSKTGNVYLGLIHRLDRPVGGAMVFAKTSKAASRLSESVRSRTMVKRYVAVVRGIPTVTKATLKDVLLKNARTNTGAVVPPGTTGGKEAVLDYEVLAQNEDLNLALVLIHLHTGRSHQIRIQMSHAGYPLFGDQKYGAEVNRRGEQLALWSVLTAIPHPVGGRMISMISLPPQTKPWIEWSSDIYEQLKERLELELEQTKLK</sequence>
<evidence type="ECO:0000256" key="1">
    <source>
        <dbReference type="ARBA" id="ARBA00000073"/>
    </source>
</evidence>
<organism evidence="6 7">
    <name type="scientific">Paenibacillus nuruki</name>
    <dbReference type="NCBI Taxonomy" id="1886670"/>
    <lineage>
        <taxon>Bacteria</taxon>
        <taxon>Bacillati</taxon>
        <taxon>Bacillota</taxon>
        <taxon>Bacilli</taxon>
        <taxon>Bacillales</taxon>
        <taxon>Paenibacillaceae</taxon>
        <taxon>Paenibacillus</taxon>
    </lineage>
</organism>
<dbReference type="CDD" id="cd02869">
    <property type="entry name" value="PseudoU_synth_RluA_like"/>
    <property type="match status" value="1"/>
</dbReference>
<dbReference type="SUPFAM" id="SSF55120">
    <property type="entry name" value="Pseudouridine synthase"/>
    <property type="match status" value="1"/>
</dbReference>
<keyword evidence="6" id="KW-0413">Isomerase</keyword>
<accession>A0A1E3L104</accession>
<proteinExistence type="inferred from homology"/>
<dbReference type="AlphaFoldDB" id="A0A1E3L104"/>
<dbReference type="PATRIC" id="fig|1886670.3.peg.3463"/>
<evidence type="ECO:0000256" key="2">
    <source>
        <dbReference type="ARBA" id="ARBA00010876"/>
    </source>
</evidence>
<dbReference type="InterPro" id="IPR020103">
    <property type="entry name" value="PsdUridine_synth_cat_dom_sf"/>
</dbReference>
<feature type="domain" description="Pseudouridine synthase RsuA/RluA-like" evidence="5">
    <location>
        <begin position="22"/>
        <end position="179"/>
    </location>
</feature>
<evidence type="ECO:0000313" key="6">
    <source>
        <dbReference type="EMBL" id="ODP27281.1"/>
    </source>
</evidence>
<comment type="caution">
    <text evidence="6">The sequence shown here is derived from an EMBL/GenBank/DDBJ whole genome shotgun (WGS) entry which is preliminary data.</text>
</comment>
<comment type="similarity">
    <text evidence="2">Belongs to the pseudouridine synthase RluA family.</text>
</comment>
<dbReference type="EMBL" id="MDER01000064">
    <property type="protein sequence ID" value="ODP27281.1"/>
    <property type="molecule type" value="Genomic_DNA"/>
</dbReference>
<dbReference type="Gene3D" id="3.30.2350.10">
    <property type="entry name" value="Pseudouridine synthase"/>
    <property type="match status" value="1"/>
</dbReference>
<evidence type="ECO:0000256" key="4">
    <source>
        <dbReference type="ARBA" id="ARBA00033164"/>
    </source>
</evidence>
<dbReference type="Proteomes" id="UP000094578">
    <property type="component" value="Unassembled WGS sequence"/>
</dbReference>
<dbReference type="GO" id="GO:0000455">
    <property type="term" value="P:enzyme-directed rRNA pseudouridine synthesis"/>
    <property type="evidence" value="ECO:0007669"/>
    <property type="project" value="TreeGrafter"/>
</dbReference>
<dbReference type="PANTHER" id="PTHR21600">
    <property type="entry name" value="MITOCHONDRIAL RNA PSEUDOURIDINE SYNTHASE"/>
    <property type="match status" value="1"/>
</dbReference>
<dbReference type="PANTHER" id="PTHR21600:SF44">
    <property type="entry name" value="RIBOSOMAL LARGE SUBUNIT PSEUDOURIDINE SYNTHASE D"/>
    <property type="match status" value="1"/>
</dbReference>
<gene>
    <name evidence="6" type="ORF">PTI45_03406</name>
</gene>
<dbReference type="RefSeq" id="WP_069328787.1">
    <property type="nucleotide sequence ID" value="NZ_MDER01000064.1"/>
</dbReference>
<dbReference type="GO" id="GO:0003723">
    <property type="term" value="F:RNA binding"/>
    <property type="evidence" value="ECO:0007669"/>
    <property type="project" value="InterPro"/>
</dbReference>
<dbReference type="Pfam" id="PF00849">
    <property type="entry name" value="PseudoU_synth_2"/>
    <property type="match status" value="1"/>
</dbReference>
<reference evidence="6 7" key="1">
    <citation type="submission" date="2016-08" db="EMBL/GenBank/DDBJ databases">
        <title>Genome sequencing of Paenibacillus sp. TI45-13ar, isolated from Korean traditional nuruk.</title>
        <authorList>
            <person name="Kim S.-J."/>
        </authorList>
    </citation>
    <scope>NUCLEOTIDE SEQUENCE [LARGE SCALE GENOMIC DNA]</scope>
    <source>
        <strain evidence="6 7">TI45-13ar</strain>
    </source>
</reference>
<dbReference type="GO" id="GO:0140098">
    <property type="term" value="F:catalytic activity, acting on RNA"/>
    <property type="evidence" value="ECO:0007669"/>
    <property type="project" value="UniProtKB-ARBA"/>
</dbReference>
<dbReference type="GO" id="GO:0009982">
    <property type="term" value="F:pseudouridine synthase activity"/>
    <property type="evidence" value="ECO:0007669"/>
    <property type="project" value="InterPro"/>
</dbReference>
<evidence type="ECO:0000256" key="3">
    <source>
        <dbReference type="ARBA" id="ARBA00031870"/>
    </source>
</evidence>
<protein>
    <recommendedName>
        <fullName evidence="3">RNA pseudouridylate synthase</fullName>
    </recommendedName>
    <alternativeName>
        <fullName evidence="4">RNA-uridine isomerase</fullName>
    </alternativeName>
</protein>
<keyword evidence="7" id="KW-1185">Reference proteome</keyword>